<feature type="region of interest" description="Disordered" evidence="1">
    <location>
        <begin position="29"/>
        <end position="68"/>
    </location>
</feature>
<reference evidence="2" key="1">
    <citation type="journal article" date="2021" name="Proc. Natl. Acad. Sci. U.S.A.">
        <title>A Catalog of Tens of Thousands of Viruses from Human Metagenomes Reveals Hidden Associations with Chronic Diseases.</title>
        <authorList>
            <person name="Tisza M.J."/>
            <person name="Buck C.B."/>
        </authorList>
    </citation>
    <scope>NUCLEOTIDE SEQUENCE</scope>
    <source>
        <strain evidence="2">Ct1NJ1</strain>
    </source>
</reference>
<feature type="compositionally biased region" description="Basic and acidic residues" evidence="1">
    <location>
        <begin position="41"/>
        <end position="55"/>
    </location>
</feature>
<accession>A0A8S5RRH2</accession>
<feature type="compositionally biased region" description="Acidic residues" evidence="1">
    <location>
        <begin position="59"/>
        <end position="68"/>
    </location>
</feature>
<evidence type="ECO:0000256" key="1">
    <source>
        <dbReference type="SAM" id="MobiDB-lite"/>
    </source>
</evidence>
<proteinExistence type="predicted"/>
<organism evidence="2">
    <name type="scientific">Siphoviridae sp. ct1NJ1</name>
    <dbReference type="NCBI Taxonomy" id="2827557"/>
    <lineage>
        <taxon>Viruses</taxon>
        <taxon>Duplodnaviria</taxon>
        <taxon>Heunggongvirae</taxon>
        <taxon>Uroviricota</taxon>
        <taxon>Caudoviricetes</taxon>
    </lineage>
</organism>
<dbReference type="EMBL" id="BK057790">
    <property type="protein sequence ID" value="DAE91873.1"/>
    <property type="molecule type" value="Genomic_DNA"/>
</dbReference>
<evidence type="ECO:0000313" key="2">
    <source>
        <dbReference type="EMBL" id="DAE91873.1"/>
    </source>
</evidence>
<protein>
    <submittedName>
        <fullName evidence="2">Uncharacterized protein</fullName>
    </submittedName>
</protein>
<name>A0A8S5RRH2_9CAUD</name>
<sequence length="68" mass="7784">MNTRVTRLNEVQYADSEYRLQQLMAEGFVADEQPTEETEPVEEKPKKVKAKKAEAVEQPTEETEQAGE</sequence>